<dbReference type="GeneID" id="73331320"/>
<keyword evidence="1" id="KW-0862">Zinc</keyword>
<accession>A0AA37PDT0</accession>
<gene>
    <name evidence="4" type="ORF">ColSpa_10518</name>
</gene>
<evidence type="ECO:0000313" key="4">
    <source>
        <dbReference type="EMBL" id="GKT50337.1"/>
    </source>
</evidence>
<evidence type="ECO:0000256" key="1">
    <source>
        <dbReference type="PROSITE-ProRule" id="PRU00723"/>
    </source>
</evidence>
<protein>
    <recommendedName>
        <fullName evidence="3">C3H1-type domain-containing protein</fullName>
    </recommendedName>
</protein>
<feature type="region of interest" description="Disordered" evidence="2">
    <location>
        <begin position="230"/>
        <end position="256"/>
    </location>
</feature>
<keyword evidence="1" id="KW-0479">Metal-binding</keyword>
<sequence>MFRPSNYHFEEINPSVPRRVDVPTWRGGYGAGARRGPGQGHYHSPSSTSGHGYLVMESPMPERHMGGESSVDTTCFYAYCLDRGNGNYTRLIPADLLPPLVGIPAVQDGTDGMLVLPPPRGSDPQNLAGNPVQPVAFKRRIDHIVASSPTPPRKPKIYCDKWVHEGVCAFTQQGCKYKHEMPLDKATQNSLGLFHGLPAWWKKQQAELQRQQSQALPEQNNGSEAYFDARQQHQSGHVSPIKSEKGHNGLSRASQSWRRAEGVKLGLQGQMSSVPSPRQTGGYRTPAGTRLEPFHLVTYKLTLEAGLRSAYHHNINSPTSSCVWGPIGPPSKQTSDQSQICHQDLGNFTTSNDFARLSSLETNMGEKDNNIKYESY</sequence>
<dbReference type="AlphaFoldDB" id="A0AA37PDT0"/>
<feature type="region of interest" description="Disordered" evidence="2">
    <location>
        <begin position="30"/>
        <end position="66"/>
    </location>
</feature>
<dbReference type="InterPro" id="IPR000571">
    <property type="entry name" value="Znf_CCCH"/>
</dbReference>
<organism evidence="4 5">
    <name type="scientific">Colletotrichum spaethianum</name>
    <dbReference type="NCBI Taxonomy" id="700344"/>
    <lineage>
        <taxon>Eukaryota</taxon>
        <taxon>Fungi</taxon>
        <taxon>Dikarya</taxon>
        <taxon>Ascomycota</taxon>
        <taxon>Pezizomycotina</taxon>
        <taxon>Sordariomycetes</taxon>
        <taxon>Hypocreomycetidae</taxon>
        <taxon>Glomerellales</taxon>
        <taxon>Glomerellaceae</taxon>
        <taxon>Colletotrichum</taxon>
        <taxon>Colletotrichum spaethianum species complex</taxon>
    </lineage>
</organism>
<feature type="zinc finger region" description="C3H1-type" evidence="1">
    <location>
        <begin position="153"/>
        <end position="182"/>
    </location>
</feature>
<evidence type="ECO:0000256" key="2">
    <source>
        <dbReference type="SAM" id="MobiDB-lite"/>
    </source>
</evidence>
<evidence type="ECO:0000259" key="3">
    <source>
        <dbReference type="PROSITE" id="PS50103"/>
    </source>
</evidence>
<feature type="domain" description="C3H1-type" evidence="3">
    <location>
        <begin position="153"/>
        <end position="182"/>
    </location>
</feature>
<keyword evidence="5" id="KW-1185">Reference proteome</keyword>
<dbReference type="RefSeq" id="XP_049132687.1">
    <property type="nucleotide sequence ID" value="XM_049276730.1"/>
</dbReference>
<evidence type="ECO:0000313" key="5">
    <source>
        <dbReference type="Proteomes" id="UP001055115"/>
    </source>
</evidence>
<keyword evidence="1" id="KW-0863">Zinc-finger</keyword>
<proteinExistence type="predicted"/>
<dbReference type="EMBL" id="BQXU01000036">
    <property type="protein sequence ID" value="GKT50337.1"/>
    <property type="molecule type" value="Genomic_DNA"/>
</dbReference>
<dbReference type="GO" id="GO:0008270">
    <property type="term" value="F:zinc ion binding"/>
    <property type="evidence" value="ECO:0007669"/>
    <property type="project" value="UniProtKB-KW"/>
</dbReference>
<comment type="caution">
    <text evidence="4">The sequence shown here is derived from an EMBL/GenBank/DDBJ whole genome shotgun (WGS) entry which is preliminary data.</text>
</comment>
<feature type="compositionally biased region" description="Gly residues" evidence="2">
    <location>
        <begin position="30"/>
        <end position="39"/>
    </location>
</feature>
<dbReference type="Proteomes" id="UP001055115">
    <property type="component" value="Unassembled WGS sequence"/>
</dbReference>
<reference evidence="4 5" key="1">
    <citation type="submission" date="2022-03" db="EMBL/GenBank/DDBJ databases">
        <title>Genome data of Colletotrichum spp.</title>
        <authorList>
            <person name="Utami Y.D."/>
            <person name="Hiruma K."/>
        </authorList>
    </citation>
    <scope>NUCLEOTIDE SEQUENCE [LARGE SCALE GENOMIC DNA]</scope>
    <source>
        <strain evidence="4 5">MAFF 239500</strain>
    </source>
</reference>
<dbReference type="PROSITE" id="PS50103">
    <property type="entry name" value="ZF_C3H1"/>
    <property type="match status" value="1"/>
</dbReference>
<name>A0AA37PDT0_9PEZI</name>